<keyword evidence="2" id="KW-1185">Reference proteome</keyword>
<proteinExistence type="predicted"/>
<accession>A0ABW9CHP8</accession>
<reference evidence="1 2" key="1">
    <citation type="journal article" date="2024" name="Chem. Sci.">
        <title>Discovery of megapolipeptins by genome mining of a Burkholderiales bacteria collection.</title>
        <authorList>
            <person name="Paulo B.S."/>
            <person name="Recchia M.J.J."/>
            <person name="Lee S."/>
            <person name="Fergusson C.H."/>
            <person name="Romanowski S.B."/>
            <person name="Hernandez A."/>
            <person name="Krull N."/>
            <person name="Liu D.Y."/>
            <person name="Cavanagh H."/>
            <person name="Bos A."/>
            <person name="Gray C.A."/>
            <person name="Murphy B.T."/>
            <person name="Linington R.G."/>
            <person name="Eustaquio A.S."/>
        </authorList>
    </citation>
    <scope>NUCLEOTIDE SEQUENCE [LARGE SCALE GENOMIC DNA]</scope>
    <source>
        <strain evidence="1 2">RL17-374-BIF-D</strain>
    </source>
</reference>
<dbReference type="Pfam" id="PF14281">
    <property type="entry name" value="PDDEXK_4"/>
    <property type="match status" value="1"/>
</dbReference>
<dbReference type="RefSeq" id="WP_250485966.1">
    <property type="nucleotide sequence ID" value="NZ_JAQQDB010000006.1"/>
</dbReference>
<evidence type="ECO:0000313" key="1">
    <source>
        <dbReference type="EMBL" id="MFM0517457.1"/>
    </source>
</evidence>
<dbReference type="InterPro" id="IPR029470">
    <property type="entry name" value="PDDEXK_4"/>
</dbReference>
<comment type="caution">
    <text evidence="1">The sequence shown here is derived from an EMBL/GenBank/DDBJ whole genome shotgun (WGS) entry which is preliminary data.</text>
</comment>
<name>A0ABW9CHP8_9BURK</name>
<sequence length="389" mass="43995">MQPNLFDFAPSELSQDAFLCWALTHADPERGKDRSEIQALGHAFLSAIFAKDDTASPPPQIRSVKVRRQVQSIDILVEVNESIAIVLEDKVGTTEHSDQLARYRKVVAKRGYGEEGKRIILIYLQTGNQCTYKQVRDAGYHVFSRLDLLALLEGPVGSFAQDRSDIVLDFTRRLRRIEAEVQSYKELAYKDWTANARMGFLMALQQAFPSARWRYVANKGGGLFAFFWGGKKAEEDVNLYLQVEASTARLGLCVKLDTTRKEDLKVLRKKWHKVILALAPSLELEATRPSKFGSGKTMTVATFRDFPILDAQGRVDVPMICDLMGRAENLLEVCLAHTVRPREATELPCPRLRLLEIRSRRSKVDLSMIGQRACYRHPPIVDNSALDIE</sequence>
<protein>
    <submittedName>
        <fullName evidence="1">PD-(D/E)XK nuclease family protein</fullName>
    </submittedName>
</protein>
<gene>
    <name evidence="1" type="ORF">PQR08_08520</name>
</gene>
<dbReference type="Proteomes" id="UP001629462">
    <property type="component" value="Unassembled WGS sequence"/>
</dbReference>
<evidence type="ECO:0000313" key="2">
    <source>
        <dbReference type="Proteomes" id="UP001629462"/>
    </source>
</evidence>
<dbReference type="EMBL" id="JAQQDB010000006">
    <property type="protein sequence ID" value="MFM0517457.1"/>
    <property type="molecule type" value="Genomic_DNA"/>
</dbReference>
<organism evidence="1 2">
    <name type="scientific">Caballeronia jiangsuensis</name>
    <dbReference type="NCBI Taxonomy" id="1458357"/>
    <lineage>
        <taxon>Bacteria</taxon>
        <taxon>Pseudomonadati</taxon>
        <taxon>Pseudomonadota</taxon>
        <taxon>Betaproteobacteria</taxon>
        <taxon>Burkholderiales</taxon>
        <taxon>Burkholderiaceae</taxon>
        <taxon>Caballeronia</taxon>
    </lineage>
</organism>